<gene>
    <name evidence="1" type="ORF">CCMP2556_LOCUS11179</name>
    <name evidence="2" type="ORF">CCMP2556_LOCUS45014</name>
</gene>
<comment type="caution">
    <text evidence="1">The sequence shown here is derived from an EMBL/GenBank/DDBJ whole genome shotgun (WGS) entry which is preliminary data.</text>
</comment>
<protein>
    <submittedName>
        <fullName evidence="1">Uncharacterized protein</fullName>
    </submittedName>
</protein>
<sequence>MDVFGVPARGVVRPNGGGGLLRFEPIGIPASDYRIQQRNPQLKILDAAEDWPILWHSLEWSNSKVSTWSSWWDLILSDASNGSAQLNEKTHERHERCPHVCGCPWFCSWTTTSDVRDTGNVGVWSVTSSFRFCDRGKGQLVESESLASCEVLSAGSVHSAPLAVNEPRHWKAATSNRAVLLEHVFAQSLLPPSYTHAHALSFP</sequence>
<dbReference type="EMBL" id="CAXAMN010005313">
    <property type="protein sequence ID" value="CAK9013223.1"/>
    <property type="molecule type" value="Genomic_DNA"/>
</dbReference>
<accession>A0ABP0JFU6</accession>
<evidence type="ECO:0000313" key="1">
    <source>
        <dbReference type="EMBL" id="CAK9013223.1"/>
    </source>
</evidence>
<evidence type="ECO:0000313" key="2">
    <source>
        <dbReference type="EMBL" id="CAK9094371.1"/>
    </source>
</evidence>
<proteinExistence type="predicted"/>
<keyword evidence="3" id="KW-1185">Reference proteome</keyword>
<name>A0ABP0JFU6_9DINO</name>
<dbReference type="Proteomes" id="UP001642484">
    <property type="component" value="Unassembled WGS sequence"/>
</dbReference>
<evidence type="ECO:0000313" key="3">
    <source>
        <dbReference type="Proteomes" id="UP001642484"/>
    </source>
</evidence>
<dbReference type="EMBL" id="CAXAMN010025328">
    <property type="protein sequence ID" value="CAK9094371.1"/>
    <property type="molecule type" value="Genomic_DNA"/>
</dbReference>
<organism evidence="1 3">
    <name type="scientific">Durusdinium trenchii</name>
    <dbReference type="NCBI Taxonomy" id="1381693"/>
    <lineage>
        <taxon>Eukaryota</taxon>
        <taxon>Sar</taxon>
        <taxon>Alveolata</taxon>
        <taxon>Dinophyceae</taxon>
        <taxon>Suessiales</taxon>
        <taxon>Symbiodiniaceae</taxon>
        <taxon>Durusdinium</taxon>
    </lineage>
</organism>
<reference evidence="1 3" key="1">
    <citation type="submission" date="2024-02" db="EMBL/GenBank/DDBJ databases">
        <authorList>
            <person name="Chen Y."/>
            <person name="Shah S."/>
            <person name="Dougan E. K."/>
            <person name="Thang M."/>
            <person name="Chan C."/>
        </authorList>
    </citation>
    <scope>NUCLEOTIDE SEQUENCE [LARGE SCALE GENOMIC DNA]</scope>
</reference>